<dbReference type="InterPro" id="IPR024173">
    <property type="entry name" value="Pesterase_MJ0037-like"/>
</dbReference>
<dbReference type="NCBIfam" id="TIGR04123">
    <property type="entry name" value="P_estr_lig_assc"/>
    <property type="match status" value="1"/>
</dbReference>
<dbReference type="InterPro" id="IPR004843">
    <property type="entry name" value="Calcineurin-like_PHP"/>
</dbReference>
<dbReference type="Pfam" id="PF00149">
    <property type="entry name" value="Metallophos"/>
    <property type="match status" value="1"/>
</dbReference>
<reference evidence="3" key="1">
    <citation type="submission" date="2016-10" db="EMBL/GenBank/DDBJ databases">
        <authorList>
            <person name="Varghese N."/>
            <person name="Submissions S."/>
        </authorList>
    </citation>
    <scope>NUCLEOTIDE SEQUENCE [LARGE SCALE GENOMIC DNA]</scope>
    <source>
        <strain evidence="3">DSM 24536</strain>
    </source>
</reference>
<organism evidence="2 3">
    <name type="scientific">Daejeonella rubra</name>
    <dbReference type="NCBI Taxonomy" id="990371"/>
    <lineage>
        <taxon>Bacteria</taxon>
        <taxon>Pseudomonadati</taxon>
        <taxon>Bacteroidota</taxon>
        <taxon>Sphingobacteriia</taxon>
        <taxon>Sphingobacteriales</taxon>
        <taxon>Sphingobacteriaceae</taxon>
        <taxon>Daejeonella</taxon>
    </lineage>
</organism>
<dbReference type="OrthoDB" id="9795838at2"/>
<dbReference type="InterPro" id="IPR029052">
    <property type="entry name" value="Metallo-depent_PP-like"/>
</dbReference>
<dbReference type="AlphaFoldDB" id="A0A1G9YHQ8"/>
<keyword evidence="3" id="KW-1185">Reference proteome</keyword>
<dbReference type="EMBL" id="FNHH01000039">
    <property type="protein sequence ID" value="SDN08116.1"/>
    <property type="molecule type" value="Genomic_DNA"/>
</dbReference>
<dbReference type="Gene3D" id="3.60.21.10">
    <property type="match status" value="1"/>
</dbReference>
<protein>
    <submittedName>
        <fullName evidence="2">Metallophosphoesterase, DNA ligase-associated</fullName>
    </submittedName>
</protein>
<sequence length="219" mass="24862">MASVPYALTFLDQNLLLLPEKAIYWKEQQTLIVADIHLGKVGHFRKAGIAIPKMMEQDDLAELSDLIHRYSPKTILLLGDLFHSDLNNDWDWLVLWRSLFSDLRMILVLGNHDILNKALYSDLKFELYGYLDAGPFRFSHEPMEKGLLAKAGLYVISGHIHPGVVLEGAGRQILTLPCFHFGKRQAILPAFGKFTGKVRMKNSKGDRIFAVLKDKIVSF</sequence>
<evidence type="ECO:0000259" key="1">
    <source>
        <dbReference type="Pfam" id="PF00149"/>
    </source>
</evidence>
<dbReference type="Proteomes" id="UP000199226">
    <property type="component" value="Unassembled WGS sequence"/>
</dbReference>
<accession>A0A1G9YHQ8</accession>
<evidence type="ECO:0000313" key="2">
    <source>
        <dbReference type="EMBL" id="SDN08116.1"/>
    </source>
</evidence>
<name>A0A1G9YHQ8_9SPHI</name>
<dbReference type="InterPro" id="IPR026336">
    <property type="entry name" value="PdeM-like"/>
</dbReference>
<dbReference type="PIRSF" id="PIRSF000887">
    <property type="entry name" value="Pesterase_MJ0037"/>
    <property type="match status" value="1"/>
</dbReference>
<proteinExistence type="predicted"/>
<dbReference type="PANTHER" id="PTHR39323:SF1">
    <property type="entry name" value="BLR1149 PROTEIN"/>
    <property type="match status" value="1"/>
</dbReference>
<dbReference type="SUPFAM" id="SSF56300">
    <property type="entry name" value="Metallo-dependent phosphatases"/>
    <property type="match status" value="1"/>
</dbReference>
<dbReference type="PANTHER" id="PTHR39323">
    <property type="entry name" value="BLR1149 PROTEIN"/>
    <property type="match status" value="1"/>
</dbReference>
<keyword evidence="2" id="KW-0436">Ligase</keyword>
<dbReference type="GO" id="GO:0016787">
    <property type="term" value="F:hydrolase activity"/>
    <property type="evidence" value="ECO:0007669"/>
    <property type="project" value="InterPro"/>
</dbReference>
<dbReference type="STRING" id="990371.SAMN05421813_1395"/>
<evidence type="ECO:0000313" key="3">
    <source>
        <dbReference type="Proteomes" id="UP000199226"/>
    </source>
</evidence>
<feature type="domain" description="Calcineurin-like phosphoesterase" evidence="1">
    <location>
        <begin position="31"/>
        <end position="137"/>
    </location>
</feature>
<dbReference type="RefSeq" id="WP_090706965.1">
    <property type="nucleotide sequence ID" value="NZ_FNHH01000039.1"/>
</dbReference>
<gene>
    <name evidence="2" type="ORF">SAMN05421813_1395</name>
</gene>
<dbReference type="GO" id="GO:0016874">
    <property type="term" value="F:ligase activity"/>
    <property type="evidence" value="ECO:0007669"/>
    <property type="project" value="UniProtKB-KW"/>
</dbReference>